<accession>A0A9P1P0B5</accession>
<evidence type="ECO:0000313" key="1">
    <source>
        <dbReference type="EMBL" id="CDM96731.1"/>
    </source>
</evidence>
<proteinExistence type="predicted"/>
<dbReference type="Proteomes" id="UP000032946">
    <property type="component" value="Chromosome"/>
</dbReference>
<organism evidence="1 2">
    <name type="scientific">Limnospira indica PCC 8005</name>
    <dbReference type="NCBI Taxonomy" id="376219"/>
    <lineage>
        <taxon>Bacteria</taxon>
        <taxon>Bacillati</taxon>
        <taxon>Cyanobacteriota</taxon>
        <taxon>Cyanophyceae</taxon>
        <taxon>Oscillatoriophycideae</taxon>
        <taxon>Oscillatoriales</taxon>
        <taxon>Sirenicapillariaceae</taxon>
        <taxon>Limnospira</taxon>
    </lineage>
</organism>
<gene>
    <name evidence="1" type="ORF">ARTHRO_41140</name>
</gene>
<evidence type="ECO:0000313" key="2">
    <source>
        <dbReference type="Proteomes" id="UP000032946"/>
    </source>
</evidence>
<dbReference type="AlphaFoldDB" id="A0A9P1P0B5"/>
<name>A0A9P1P0B5_9CYAN</name>
<keyword evidence="2" id="KW-1185">Reference proteome</keyword>
<dbReference type="EMBL" id="FO818640">
    <property type="protein sequence ID" value="CDM96731.1"/>
    <property type="molecule type" value="Genomic_DNA"/>
</dbReference>
<reference evidence="1 2" key="1">
    <citation type="submission" date="2014-02" db="EMBL/GenBank/DDBJ databases">
        <authorList>
            <person name="Genoscope - CEA"/>
        </authorList>
    </citation>
    <scope>NUCLEOTIDE SEQUENCE [LARGE SCALE GENOMIC DNA]</scope>
    <source>
        <strain evidence="1 2">PCC 8005</strain>
    </source>
</reference>
<protein>
    <submittedName>
        <fullName evidence="1">Uncharacterized protein</fullName>
    </submittedName>
</protein>
<sequence length="50" mass="5485">MNNLLFRVVAGYAINSVLTKYPHQPPRQSSKREINLLVVPLAGATLEAPP</sequence>